<sequence length="80" mass="8655">MIKHLLVQIEELPEGGFMATSEDLPDLIAYAATASEALENAKDVAQKLVDSYLEHGDALPPAFRPSHSTHRELITVAVNG</sequence>
<dbReference type="Gene3D" id="3.30.160.250">
    <property type="match status" value="1"/>
</dbReference>
<gene>
    <name evidence="1" type="ORF">GBAR_LOCUS27173</name>
</gene>
<dbReference type="AlphaFoldDB" id="A0AA35TKG0"/>
<protein>
    <recommendedName>
        <fullName evidence="3">Type II toxin-antitoxin system HicB family antitoxin</fullName>
    </recommendedName>
</protein>
<accession>A0AA35TKG0</accession>
<reference evidence="1" key="1">
    <citation type="submission" date="2023-03" db="EMBL/GenBank/DDBJ databases">
        <authorList>
            <person name="Steffen K."/>
            <person name="Cardenas P."/>
        </authorList>
    </citation>
    <scope>NUCLEOTIDE SEQUENCE</scope>
</reference>
<organism evidence="1 2">
    <name type="scientific">Geodia barretti</name>
    <name type="common">Barrett's horny sponge</name>
    <dbReference type="NCBI Taxonomy" id="519541"/>
    <lineage>
        <taxon>Eukaryota</taxon>
        <taxon>Metazoa</taxon>
        <taxon>Porifera</taxon>
        <taxon>Demospongiae</taxon>
        <taxon>Heteroscleromorpha</taxon>
        <taxon>Tetractinellida</taxon>
        <taxon>Astrophorina</taxon>
        <taxon>Geodiidae</taxon>
        <taxon>Geodia</taxon>
    </lineage>
</organism>
<name>A0AA35TKG0_GEOBA</name>
<dbReference type="InterPro" id="IPR035069">
    <property type="entry name" value="TTHA1013/TTHA0281-like"/>
</dbReference>
<dbReference type="SUPFAM" id="SSF143100">
    <property type="entry name" value="TTHA1013/TTHA0281-like"/>
    <property type="match status" value="1"/>
</dbReference>
<evidence type="ECO:0000313" key="1">
    <source>
        <dbReference type="EMBL" id="CAI8049339.1"/>
    </source>
</evidence>
<comment type="caution">
    <text evidence="1">The sequence shown here is derived from an EMBL/GenBank/DDBJ whole genome shotgun (WGS) entry which is preliminary data.</text>
</comment>
<proteinExistence type="predicted"/>
<dbReference type="Proteomes" id="UP001174909">
    <property type="component" value="Unassembled WGS sequence"/>
</dbReference>
<dbReference type="EMBL" id="CASHTH010003785">
    <property type="protein sequence ID" value="CAI8049339.1"/>
    <property type="molecule type" value="Genomic_DNA"/>
</dbReference>
<evidence type="ECO:0000313" key="2">
    <source>
        <dbReference type="Proteomes" id="UP001174909"/>
    </source>
</evidence>
<keyword evidence="2" id="KW-1185">Reference proteome</keyword>
<evidence type="ECO:0008006" key="3">
    <source>
        <dbReference type="Google" id="ProtNLM"/>
    </source>
</evidence>